<dbReference type="AlphaFoldDB" id="A0A0N5BAL6"/>
<keyword evidence="1" id="KW-0472">Membrane</keyword>
<keyword evidence="2" id="KW-1185">Reference proteome</keyword>
<dbReference type="Proteomes" id="UP000046392">
    <property type="component" value="Unplaced"/>
</dbReference>
<reference evidence="3" key="1">
    <citation type="submission" date="2017-02" db="UniProtKB">
        <authorList>
            <consortium name="WormBaseParasite"/>
        </authorList>
    </citation>
    <scope>IDENTIFICATION</scope>
</reference>
<feature type="transmembrane region" description="Helical" evidence="1">
    <location>
        <begin position="33"/>
        <end position="51"/>
    </location>
</feature>
<accession>A0A0N5BAL6</accession>
<protein>
    <submittedName>
        <fullName evidence="3">Unspecified product</fullName>
    </submittedName>
</protein>
<evidence type="ECO:0000256" key="1">
    <source>
        <dbReference type="SAM" id="Phobius"/>
    </source>
</evidence>
<evidence type="ECO:0000313" key="3">
    <source>
        <dbReference type="WBParaSite" id="SPAL_0000308300.1"/>
    </source>
</evidence>
<keyword evidence="1" id="KW-0812">Transmembrane</keyword>
<sequence>MYIDTSTLYYEDSTYYVTSPKILTENTYDIKEYFPVFLLTSILLLLLYACLCGKKNKDIMNDNFSTCEQSQHIETSFNEGFVDDDGDFIVFDGRRNSNKILN</sequence>
<name>A0A0N5BAL6_STREA</name>
<evidence type="ECO:0000313" key="2">
    <source>
        <dbReference type="Proteomes" id="UP000046392"/>
    </source>
</evidence>
<dbReference type="WBParaSite" id="SPAL_0000308300.1">
    <property type="protein sequence ID" value="SPAL_0000308300.1"/>
    <property type="gene ID" value="SPAL_0000308300"/>
</dbReference>
<organism evidence="2 3">
    <name type="scientific">Strongyloides papillosus</name>
    <name type="common">Intestinal threadworm</name>
    <dbReference type="NCBI Taxonomy" id="174720"/>
    <lineage>
        <taxon>Eukaryota</taxon>
        <taxon>Metazoa</taxon>
        <taxon>Ecdysozoa</taxon>
        <taxon>Nematoda</taxon>
        <taxon>Chromadorea</taxon>
        <taxon>Rhabditida</taxon>
        <taxon>Tylenchina</taxon>
        <taxon>Panagrolaimomorpha</taxon>
        <taxon>Strongyloidoidea</taxon>
        <taxon>Strongyloididae</taxon>
        <taxon>Strongyloides</taxon>
    </lineage>
</organism>
<keyword evidence="1" id="KW-1133">Transmembrane helix</keyword>
<proteinExistence type="predicted"/>